<organism evidence="14 15">
    <name type="scientific">Kingdonia uniflora</name>
    <dbReference type="NCBI Taxonomy" id="39325"/>
    <lineage>
        <taxon>Eukaryota</taxon>
        <taxon>Viridiplantae</taxon>
        <taxon>Streptophyta</taxon>
        <taxon>Embryophyta</taxon>
        <taxon>Tracheophyta</taxon>
        <taxon>Spermatophyta</taxon>
        <taxon>Magnoliopsida</taxon>
        <taxon>Ranunculales</taxon>
        <taxon>Circaeasteraceae</taxon>
        <taxon>Kingdonia</taxon>
    </lineage>
</organism>
<evidence type="ECO:0000256" key="2">
    <source>
        <dbReference type="ARBA" id="ARBA00008010"/>
    </source>
</evidence>
<keyword evidence="9" id="KW-0238">DNA-binding</keyword>
<evidence type="ECO:0000256" key="5">
    <source>
        <dbReference type="ARBA" id="ARBA00022741"/>
    </source>
</evidence>
<evidence type="ECO:0000256" key="6">
    <source>
        <dbReference type="ARBA" id="ARBA00022801"/>
    </source>
</evidence>
<evidence type="ECO:0000313" key="15">
    <source>
        <dbReference type="Proteomes" id="UP000541444"/>
    </source>
</evidence>
<comment type="caution">
    <text evidence="14">The sequence shown here is derived from an EMBL/GenBank/DDBJ whole genome shotgun (WGS) entry which is preliminary data.</text>
</comment>
<keyword evidence="4" id="KW-0235">DNA replication</keyword>
<comment type="function">
    <text evidence="11">Probable component of the MCM2-7 complex (MCM complex) that may function as a DNA helicase and which is essential to undergo a single round of replication initiation and elongation per cell cycle in eukaryotic cells.</text>
</comment>
<keyword evidence="7" id="KW-0347">Helicase</keyword>
<dbReference type="GO" id="GO:0000347">
    <property type="term" value="C:THO complex"/>
    <property type="evidence" value="ECO:0007669"/>
    <property type="project" value="UniProtKB-ARBA"/>
</dbReference>
<keyword evidence="10" id="KW-0539">Nucleus</keyword>
<evidence type="ECO:0000259" key="13">
    <source>
        <dbReference type="Pfam" id="PF17207"/>
    </source>
</evidence>
<dbReference type="InterPro" id="IPR012340">
    <property type="entry name" value="NA-bd_OB-fold"/>
</dbReference>
<feature type="compositionally biased region" description="Basic and acidic residues" evidence="12">
    <location>
        <begin position="131"/>
        <end position="149"/>
    </location>
</feature>
<dbReference type="GO" id="GO:0003677">
    <property type="term" value="F:DNA binding"/>
    <property type="evidence" value="ECO:0007669"/>
    <property type="project" value="UniProtKB-KW"/>
</dbReference>
<protein>
    <recommendedName>
        <fullName evidence="3">DNA helicase</fullName>
        <ecNumber evidence="3">3.6.4.12</ecNumber>
    </recommendedName>
</protein>
<dbReference type="GO" id="GO:0003678">
    <property type="term" value="F:DNA helicase activity"/>
    <property type="evidence" value="ECO:0007669"/>
    <property type="project" value="UniProtKB-EC"/>
</dbReference>
<proteinExistence type="inferred from homology"/>
<dbReference type="FunFam" id="2.20.28.10:FF:000003">
    <property type="entry name" value="DNA helicase"/>
    <property type="match status" value="1"/>
</dbReference>
<evidence type="ECO:0000256" key="9">
    <source>
        <dbReference type="ARBA" id="ARBA00023125"/>
    </source>
</evidence>
<dbReference type="SUPFAM" id="SSF50249">
    <property type="entry name" value="Nucleic acid-binding proteins"/>
    <property type="match status" value="1"/>
</dbReference>
<dbReference type="OrthoDB" id="10251574at2759"/>
<name>A0A7J7MXT9_9MAGN</name>
<dbReference type="EMBL" id="JACGCM010001193">
    <property type="protein sequence ID" value="KAF6159508.1"/>
    <property type="molecule type" value="Genomic_DNA"/>
</dbReference>
<keyword evidence="8" id="KW-0067">ATP-binding</keyword>
<accession>A0A7J7MXT9</accession>
<evidence type="ECO:0000256" key="11">
    <source>
        <dbReference type="ARBA" id="ARBA00053280"/>
    </source>
</evidence>
<evidence type="ECO:0000256" key="12">
    <source>
        <dbReference type="SAM" id="MobiDB-lite"/>
    </source>
</evidence>
<dbReference type="GO" id="GO:0006260">
    <property type="term" value="P:DNA replication"/>
    <property type="evidence" value="ECO:0007669"/>
    <property type="project" value="UniProtKB-KW"/>
</dbReference>
<evidence type="ECO:0000256" key="1">
    <source>
        <dbReference type="ARBA" id="ARBA00004123"/>
    </source>
</evidence>
<gene>
    <name evidence="14" type="ORF">GIB67_032279</name>
</gene>
<evidence type="ECO:0000256" key="3">
    <source>
        <dbReference type="ARBA" id="ARBA00012551"/>
    </source>
</evidence>
<dbReference type="GO" id="GO:0016787">
    <property type="term" value="F:hydrolase activity"/>
    <property type="evidence" value="ECO:0007669"/>
    <property type="project" value="UniProtKB-KW"/>
</dbReference>
<evidence type="ECO:0000256" key="10">
    <source>
        <dbReference type="ARBA" id="ARBA00023242"/>
    </source>
</evidence>
<evidence type="ECO:0000256" key="8">
    <source>
        <dbReference type="ARBA" id="ARBA00022840"/>
    </source>
</evidence>
<comment type="similarity">
    <text evidence="2">Belongs to the MCM family.</text>
</comment>
<evidence type="ECO:0000256" key="4">
    <source>
        <dbReference type="ARBA" id="ARBA00022705"/>
    </source>
</evidence>
<dbReference type="InterPro" id="IPR033762">
    <property type="entry name" value="MCM_OB"/>
</dbReference>
<dbReference type="EC" id="3.6.4.12" evidence="3"/>
<evidence type="ECO:0000313" key="14">
    <source>
        <dbReference type="EMBL" id="KAF6159508.1"/>
    </source>
</evidence>
<dbReference type="Pfam" id="PF17207">
    <property type="entry name" value="MCM_OB"/>
    <property type="match status" value="1"/>
</dbReference>
<feature type="domain" description="MCM OB" evidence="13">
    <location>
        <begin position="1"/>
        <end position="73"/>
    </location>
</feature>
<dbReference type="Proteomes" id="UP000541444">
    <property type="component" value="Unassembled WGS sequence"/>
</dbReference>
<evidence type="ECO:0000256" key="7">
    <source>
        <dbReference type="ARBA" id="ARBA00022806"/>
    </source>
</evidence>
<comment type="subcellular location">
    <subcellularLocation>
        <location evidence="1">Nucleus</location>
    </subcellularLocation>
</comment>
<reference evidence="14 15" key="1">
    <citation type="journal article" date="2020" name="IScience">
        <title>Genome Sequencing of the Endangered Kingdonia uniflora (Circaeasteraceae, Ranunculales) Reveals Potential Mechanisms of Evolutionary Specialization.</title>
        <authorList>
            <person name="Sun Y."/>
            <person name="Deng T."/>
            <person name="Zhang A."/>
            <person name="Moore M.J."/>
            <person name="Landis J.B."/>
            <person name="Lin N."/>
            <person name="Zhang H."/>
            <person name="Zhang X."/>
            <person name="Huang J."/>
            <person name="Zhang X."/>
            <person name="Sun H."/>
            <person name="Wang H."/>
        </authorList>
    </citation>
    <scope>NUCLEOTIDE SEQUENCE [LARGE SCALE GENOMIC DNA]</scope>
    <source>
        <strain evidence="14">TB1705</strain>
        <tissue evidence="14">Leaf</tissue>
    </source>
</reference>
<dbReference type="AlphaFoldDB" id="A0A7J7MXT9"/>
<sequence>MVFVKGMIIRCSSLIPEISEAVFQRLACGYFSDPINVDRGRVNEPKRCGRQECLAVNSMILIHNRSRFAEKESLDNAVVSCNLFILSSQNGGVKSAFICRFAGIEYLEFKPSVVAAAVSISAIRETNLDKSTKDHISHEDKSKTSKDSVESSENDVQVLGGLWLYASVTQYF</sequence>
<feature type="region of interest" description="Disordered" evidence="12">
    <location>
        <begin position="131"/>
        <end position="152"/>
    </location>
</feature>
<dbReference type="GO" id="GO:0005524">
    <property type="term" value="F:ATP binding"/>
    <property type="evidence" value="ECO:0007669"/>
    <property type="project" value="UniProtKB-KW"/>
</dbReference>
<keyword evidence="6" id="KW-0378">Hydrolase</keyword>
<keyword evidence="5" id="KW-0547">Nucleotide-binding</keyword>
<keyword evidence="15" id="KW-1185">Reference proteome</keyword>